<keyword evidence="8" id="KW-1185">Reference proteome</keyword>
<gene>
    <name evidence="7" type="ORF">SPI_06802</name>
</gene>
<keyword evidence="2" id="KW-0540">Nuclease</keyword>
<evidence type="ECO:0000256" key="3">
    <source>
        <dbReference type="ARBA" id="ARBA00022801"/>
    </source>
</evidence>
<name>A0A167QS34_9HYPO</name>
<feature type="region of interest" description="Disordered" evidence="5">
    <location>
        <begin position="201"/>
        <end position="233"/>
    </location>
</feature>
<dbReference type="PANTHER" id="PTHR11046">
    <property type="entry name" value="OLIGORIBONUCLEASE, MITOCHONDRIAL"/>
    <property type="match status" value="1"/>
</dbReference>
<organism evidence="7 8">
    <name type="scientific">Niveomyces insectorum RCEF 264</name>
    <dbReference type="NCBI Taxonomy" id="1081102"/>
    <lineage>
        <taxon>Eukaryota</taxon>
        <taxon>Fungi</taxon>
        <taxon>Dikarya</taxon>
        <taxon>Ascomycota</taxon>
        <taxon>Pezizomycotina</taxon>
        <taxon>Sordariomycetes</taxon>
        <taxon>Hypocreomycetidae</taxon>
        <taxon>Hypocreales</taxon>
        <taxon>Cordycipitaceae</taxon>
        <taxon>Niveomyces</taxon>
    </lineage>
</organism>
<evidence type="ECO:0000256" key="2">
    <source>
        <dbReference type="ARBA" id="ARBA00022722"/>
    </source>
</evidence>
<dbReference type="PANTHER" id="PTHR11046:SF0">
    <property type="entry name" value="OLIGORIBONUCLEASE, MITOCHONDRIAL"/>
    <property type="match status" value="1"/>
</dbReference>
<dbReference type="CDD" id="cd06135">
    <property type="entry name" value="Orn"/>
    <property type="match status" value="1"/>
</dbReference>
<dbReference type="InterPro" id="IPR036397">
    <property type="entry name" value="RNaseH_sf"/>
</dbReference>
<sequence length="233" mass="25081">MADPVRPLVWIDCELNPVWPRDDPGGQQTAAASRSGNSTTAATTITYPGWGAVVHADLARLARMDAWCVNHHGASGLAAAVLSSTTTAEEAAEGLLQYVRRCVPTPRVALLAGNTVHMDRSFLRKPPWDRVLAHLHYRILDVSTLKEAVWRWAPAVVGQGGSDGDGGSGGGGPPKKQFMHRAREDILESIEEARYYKTVFFNGKPGPGPSSSGHRHGHVPEQQPAPDNEEGGR</sequence>
<dbReference type="GO" id="GO:0000175">
    <property type="term" value="F:3'-5'-RNA exonuclease activity"/>
    <property type="evidence" value="ECO:0007669"/>
    <property type="project" value="InterPro"/>
</dbReference>
<evidence type="ECO:0000259" key="6">
    <source>
        <dbReference type="SMART" id="SM00479"/>
    </source>
</evidence>
<dbReference type="SMART" id="SM00479">
    <property type="entry name" value="EXOIII"/>
    <property type="match status" value="1"/>
</dbReference>
<feature type="compositionally biased region" description="Polar residues" evidence="5">
    <location>
        <begin position="26"/>
        <end position="40"/>
    </location>
</feature>
<dbReference type="GO" id="GO:0003676">
    <property type="term" value="F:nucleic acid binding"/>
    <property type="evidence" value="ECO:0007669"/>
    <property type="project" value="InterPro"/>
</dbReference>
<dbReference type="STRING" id="1081102.A0A167QS34"/>
<dbReference type="AlphaFoldDB" id="A0A167QS34"/>
<feature type="region of interest" description="Disordered" evidence="5">
    <location>
        <begin position="19"/>
        <end position="40"/>
    </location>
</feature>
<evidence type="ECO:0000256" key="4">
    <source>
        <dbReference type="ARBA" id="ARBA00022839"/>
    </source>
</evidence>
<dbReference type="Proteomes" id="UP000076874">
    <property type="component" value="Unassembled WGS sequence"/>
</dbReference>
<dbReference type="InterPro" id="IPR022894">
    <property type="entry name" value="Oligoribonuclease"/>
</dbReference>
<reference evidence="7 8" key="1">
    <citation type="journal article" date="2016" name="Genome Biol. Evol.">
        <title>Divergent and convergent evolution of fungal pathogenicity.</title>
        <authorList>
            <person name="Shang Y."/>
            <person name="Xiao G."/>
            <person name="Zheng P."/>
            <person name="Cen K."/>
            <person name="Zhan S."/>
            <person name="Wang C."/>
        </authorList>
    </citation>
    <scope>NUCLEOTIDE SEQUENCE [LARGE SCALE GENOMIC DNA]</scope>
    <source>
        <strain evidence="7 8">RCEF 264</strain>
    </source>
</reference>
<keyword evidence="3" id="KW-0378">Hydrolase</keyword>
<dbReference type="SUPFAM" id="SSF53098">
    <property type="entry name" value="Ribonuclease H-like"/>
    <property type="match status" value="1"/>
</dbReference>
<accession>A0A167QS34</accession>
<keyword evidence="4 7" id="KW-0269">Exonuclease</keyword>
<dbReference type="GO" id="GO:0005739">
    <property type="term" value="C:mitochondrion"/>
    <property type="evidence" value="ECO:0007669"/>
    <property type="project" value="TreeGrafter"/>
</dbReference>
<comment type="caution">
    <text evidence="7">The sequence shown here is derived from an EMBL/GenBank/DDBJ whole genome shotgun (WGS) entry which is preliminary data.</text>
</comment>
<evidence type="ECO:0000256" key="5">
    <source>
        <dbReference type="SAM" id="MobiDB-lite"/>
    </source>
</evidence>
<dbReference type="InterPro" id="IPR012337">
    <property type="entry name" value="RNaseH-like_sf"/>
</dbReference>
<evidence type="ECO:0000313" key="8">
    <source>
        <dbReference type="Proteomes" id="UP000076874"/>
    </source>
</evidence>
<protein>
    <submittedName>
        <fullName evidence="7">RNA exonuclease</fullName>
    </submittedName>
</protein>
<dbReference type="EMBL" id="AZHD01000013">
    <property type="protein sequence ID" value="OAA57917.1"/>
    <property type="molecule type" value="Genomic_DNA"/>
</dbReference>
<dbReference type="InterPro" id="IPR013520">
    <property type="entry name" value="Ribonucl_H"/>
</dbReference>
<dbReference type="Gene3D" id="3.30.420.10">
    <property type="entry name" value="Ribonuclease H-like superfamily/Ribonuclease H"/>
    <property type="match status" value="1"/>
</dbReference>
<evidence type="ECO:0000256" key="1">
    <source>
        <dbReference type="ARBA" id="ARBA00009921"/>
    </source>
</evidence>
<proteinExistence type="inferred from homology"/>
<comment type="similarity">
    <text evidence="1">Belongs to the oligoribonuclease family.</text>
</comment>
<feature type="domain" description="Exonuclease" evidence="6">
    <location>
        <begin position="7"/>
        <end position="202"/>
    </location>
</feature>
<evidence type="ECO:0000313" key="7">
    <source>
        <dbReference type="EMBL" id="OAA57917.1"/>
    </source>
</evidence>
<dbReference type="OrthoDB" id="270189at2759"/>
<dbReference type="Pfam" id="PF00929">
    <property type="entry name" value="RNase_T"/>
    <property type="match status" value="1"/>
</dbReference>
<dbReference type="NCBIfam" id="NF003765">
    <property type="entry name" value="PRK05359.1"/>
    <property type="match status" value="1"/>
</dbReference>